<comment type="caution">
    <text evidence="1">The sequence shown here is derived from an EMBL/GenBank/DDBJ whole genome shotgun (WGS) entry which is preliminary data.</text>
</comment>
<proteinExistence type="predicted"/>
<dbReference type="Proteomes" id="UP000037564">
    <property type="component" value="Unassembled WGS sequence"/>
</dbReference>
<accession>A0A0B1KG95</accession>
<reference evidence="1 2" key="1">
    <citation type="submission" date="2015-07" db="EMBL/GenBank/DDBJ databases">
        <title>Genome sequences of 64 non-O157:H7 Shiga toxin-producing Escherichia coli strains.</title>
        <authorList>
            <person name="Gonzalez-Escalona N."/>
            <person name="Toro M."/>
            <person name="Timme R."/>
            <person name="Payne J."/>
        </authorList>
    </citation>
    <scope>NUCLEOTIDE SEQUENCE [LARGE SCALE GENOMIC DNA]</scope>
    <source>
        <strain evidence="1 2">CFSAN026843</strain>
    </source>
</reference>
<dbReference type="AlphaFoldDB" id="A0A0B1KG95"/>
<dbReference type="RefSeq" id="WP_042970909.1">
    <property type="nucleotide sequence ID" value="NZ_BDLM01000094.1"/>
</dbReference>
<organism evidence="1 2">
    <name type="scientific">Escherichia coli</name>
    <dbReference type="NCBI Taxonomy" id="562"/>
    <lineage>
        <taxon>Bacteria</taxon>
        <taxon>Pseudomonadati</taxon>
        <taxon>Pseudomonadota</taxon>
        <taxon>Gammaproteobacteria</taxon>
        <taxon>Enterobacterales</taxon>
        <taxon>Enterobacteriaceae</taxon>
        <taxon>Escherichia</taxon>
    </lineage>
</organism>
<name>A0A0B1KG95_ECOLX</name>
<evidence type="ECO:0000313" key="1">
    <source>
        <dbReference type="EMBL" id="KNF71139.1"/>
    </source>
</evidence>
<dbReference type="Pfam" id="PF15944">
    <property type="entry name" value="DUF4752"/>
    <property type="match status" value="1"/>
</dbReference>
<protein>
    <submittedName>
        <fullName evidence="1">Membrane protein</fullName>
    </submittedName>
</protein>
<dbReference type="InterPro" id="IPR031858">
    <property type="entry name" value="DUF4752"/>
</dbReference>
<gene>
    <name evidence="1" type="ORF">WR15_04980</name>
</gene>
<evidence type="ECO:0000313" key="2">
    <source>
        <dbReference type="Proteomes" id="UP000037564"/>
    </source>
</evidence>
<dbReference type="PATRIC" id="fig|562.7396.peg.803"/>
<sequence>MVIDKTITIDVAMNTGLALIGYGYITFMSFRWLISSFFKQCEKRCRKDKRVKALNAFNDAFDIDRMQQGDPARVITQGDVVILVYRSEKNEQEAAQ</sequence>
<dbReference type="EMBL" id="LGZN01000014">
    <property type="protein sequence ID" value="KNF71139.1"/>
    <property type="molecule type" value="Genomic_DNA"/>
</dbReference>